<sequence length="465" mass="53509">MTVIKSASVLSVLVILLGLLCASTEGQLQLSRLQYFINKNFIKFGRANQTKTVRHDGAQLWKLHTQQLWSKPLVKLQLEYGGDVWSMNEDGIDIYFKEDVIDDVKVYLDGTDITYNIMIDDIQRAIDEANTPVNSTSENDPLQGTGVNMSWNQYHSFEDMNDFFFYLLEYFPDICSIMSIGRSAEKREIKMIRISNHNPENRAVLIDAGMQGREWIGPAALTYVMQKMALNWRKMPPSVKSIDWYFVPMMNPDGYEYSRNVDRFWSKNRRVQDGCLGVNLDRNFDYSWGGKGSSGEPCSRYFRGPEKFSEPETRAIRNILLKMKGYISAYISIGGYGQFLAYPWGDEDYVPGNYEEMHYVAKRALRNMQKVVGTEYKTGSSYSLQFARAGNSADWVLHTLNINFVYNLMLRDQGQHGYILPSAMIEDSGEEAFATAKTIAERIYRVQLYGESPATNYEQNHTYEY</sequence>
<evidence type="ECO:0000256" key="10">
    <source>
        <dbReference type="ARBA" id="ARBA00023157"/>
    </source>
</evidence>
<dbReference type="OMA" id="RLNHAEY"/>
<evidence type="ECO:0000256" key="4">
    <source>
        <dbReference type="ARBA" id="ARBA00022670"/>
    </source>
</evidence>
<keyword evidence="8" id="KW-0862">Zinc</keyword>
<keyword evidence="15" id="KW-1185">Reference proteome</keyword>
<reference evidence="14 15" key="1">
    <citation type="submission" date="2020-11" db="EMBL/GenBank/DDBJ databases">
        <authorList>
            <person name="Wallbank WR R."/>
            <person name="Pardo Diaz C."/>
            <person name="Kozak K."/>
            <person name="Martin S."/>
            <person name="Jiggins C."/>
            <person name="Moest M."/>
            <person name="Warren A I."/>
            <person name="Generalovic N T."/>
            <person name="Byers J.R.P. K."/>
            <person name="Montejo-Kovacevich G."/>
            <person name="Yen C E."/>
        </authorList>
    </citation>
    <scope>NUCLEOTIDE SEQUENCE [LARGE SCALE GENOMIC DNA]</scope>
</reference>
<name>A0A7R8Z0Q9_HERIL</name>
<feature type="signal peptide" evidence="12">
    <location>
        <begin position="1"/>
        <end position="26"/>
    </location>
</feature>
<evidence type="ECO:0000259" key="13">
    <source>
        <dbReference type="PROSITE" id="PS52035"/>
    </source>
</evidence>
<evidence type="ECO:0000313" key="15">
    <source>
        <dbReference type="Proteomes" id="UP000594454"/>
    </source>
</evidence>
<keyword evidence="9" id="KW-0482">Metalloprotease</keyword>
<dbReference type="InterPro" id="IPR000834">
    <property type="entry name" value="Peptidase_M14"/>
</dbReference>
<evidence type="ECO:0000256" key="2">
    <source>
        <dbReference type="ARBA" id="ARBA00005988"/>
    </source>
</evidence>
<dbReference type="PRINTS" id="PR00765">
    <property type="entry name" value="CRBOXYPTASEA"/>
</dbReference>
<keyword evidence="5" id="KW-0479">Metal-binding</keyword>
<dbReference type="EMBL" id="LR899013">
    <property type="protein sequence ID" value="CAD7091293.1"/>
    <property type="molecule type" value="Genomic_DNA"/>
</dbReference>
<dbReference type="PROSITE" id="PS52035">
    <property type="entry name" value="PEPTIDASE_M14"/>
    <property type="match status" value="1"/>
</dbReference>
<keyword evidence="4" id="KW-0645">Protease</keyword>
<accession>A0A7R8Z0Q9</accession>
<dbReference type="PANTHER" id="PTHR11705">
    <property type="entry name" value="PROTEASE FAMILY M14 CARBOXYPEPTIDASE A,B"/>
    <property type="match status" value="1"/>
</dbReference>
<evidence type="ECO:0000256" key="8">
    <source>
        <dbReference type="ARBA" id="ARBA00022833"/>
    </source>
</evidence>
<dbReference type="GO" id="GO:0005615">
    <property type="term" value="C:extracellular space"/>
    <property type="evidence" value="ECO:0007669"/>
    <property type="project" value="TreeGrafter"/>
</dbReference>
<keyword evidence="3" id="KW-0121">Carboxypeptidase</keyword>
<feature type="domain" description="Peptidase M14" evidence="13">
    <location>
        <begin position="153"/>
        <end position="443"/>
    </location>
</feature>
<evidence type="ECO:0000256" key="6">
    <source>
        <dbReference type="ARBA" id="ARBA00022729"/>
    </source>
</evidence>
<dbReference type="SUPFAM" id="SSF54897">
    <property type="entry name" value="Protease propeptides/inhibitors"/>
    <property type="match status" value="1"/>
</dbReference>
<dbReference type="GO" id="GO:0006508">
    <property type="term" value="P:proteolysis"/>
    <property type="evidence" value="ECO:0007669"/>
    <property type="project" value="UniProtKB-KW"/>
</dbReference>
<proteinExistence type="inferred from homology"/>
<evidence type="ECO:0000256" key="7">
    <source>
        <dbReference type="ARBA" id="ARBA00022801"/>
    </source>
</evidence>
<dbReference type="InterPro" id="IPR036990">
    <property type="entry name" value="M14A-like_propep"/>
</dbReference>
<dbReference type="Pfam" id="PF00246">
    <property type="entry name" value="Peptidase_M14"/>
    <property type="match status" value="1"/>
</dbReference>
<keyword evidence="7" id="KW-0378">Hydrolase</keyword>
<dbReference type="Pfam" id="PF02244">
    <property type="entry name" value="Propep_M14"/>
    <property type="match status" value="1"/>
</dbReference>
<evidence type="ECO:0000256" key="9">
    <source>
        <dbReference type="ARBA" id="ARBA00023049"/>
    </source>
</evidence>
<dbReference type="Gene3D" id="3.30.70.340">
    <property type="entry name" value="Metallocarboxypeptidase-like"/>
    <property type="match status" value="1"/>
</dbReference>
<evidence type="ECO:0000256" key="12">
    <source>
        <dbReference type="SAM" id="SignalP"/>
    </source>
</evidence>
<organism evidence="14 15">
    <name type="scientific">Hermetia illucens</name>
    <name type="common">Black soldier fly</name>
    <dbReference type="NCBI Taxonomy" id="343691"/>
    <lineage>
        <taxon>Eukaryota</taxon>
        <taxon>Metazoa</taxon>
        <taxon>Ecdysozoa</taxon>
        <taxon>Arthropoda</taxon>
        <taxon>Hexapoda</taxon>
        <taxon>Insecta</taxon>
        <taxon>Pterygota</taxon>
        <taxon>Neoptera</taxon>
        <taxon>Endopterygota</taxon>
        <taxon>Diptera</taxon>
        <taxon>Brachycera</taxon>
        <taxon>Stratiomyomorpha</taxon>
        <taxon>Stratiomyidae</taxon>
        <taxon>Hermetiinae</taxon>
        <taxon>Hermetia</taxon>
    </lineage>
</organism>
<evidence type="ECO:0000256" key="11">
    <source>
        <dbReference type="PROSITE-ProRule" id="PRU01379"/>
    </source>
</evidence>
<dbReference type="AlphaFoldDB" id="A0A7R8Z0Q9"/>
<dbReference type="GO" id="GO:0008270">
    <property type="term" value="F:zinc ion binding"/>
    <property type="evidence" value="ECO:0007669"/>
    <property type="project" value="InterPro"/>
</dbReference>
<keyword evidence="6 12" id="KW-0732">Signal</keyword>
<gene>
    <name evidence="14" type="ORF">HERILL_LOCUS13716</name>
</gene>
<dbReference type="InParanoid" id="A0A7R8Z0Q9"/>
<dbReference type="FunFam" id="3.40.630.10:FF:000084">
    <property type="entry name" value="Carboxypeptidase B2"/>
    <property type="match status" value="1"/>
</dbReference>
<dbReference type="Gene3D" id="3.40.630.10">
    <property type="entry name" value="Zn peptidases"/>
    <property type="match status" value="1"/>
</dbReference>
<protein>
    <recommendedName>
        <fullName evidence="13">Peptidase M14 domain-containing protein</fullName>
    </recommendedName>
</protein>
<keyword evidence="10" id="KW-1015">Disulfide bond</keyword>
<dbReference type="InterPro" id="IPR003146">
    <property type="entry name" value="M14A_act_pep"/>
</dbReference>
<dbReference type="SMART" id="SM00631">
    <property type="entry name" value="Zn_pept"/>
    <property type="match status" value="1"/>
</dbReference>
<evidence type="ECO:0000256" key="1">
    <source>
        <dbReference type="ARBA" id="ARBA00001947"/>
    </source>
</evidence>
<comment type="similarity">
    <text evidence="2 11">Belongs to the peptidase M14 family.</text>
</comment>
<dbReference type="OrthoDB" id="3626597at2759"/>
<dbReference type="GO" id="GO:0004181">
    <property type="term" value="F:metallocarboxypeptidase activity"/>
    <property type="evidence" value="ECO:0007669"/>
    <property type="project" value="InterPro"/>
</dbReference>
<feature type="chain" id="PRO_5031246905" description="Peptidase M14 domain-containing protein" evidence="12">
    <location>
        <begin position="27"/>
        <end position="465"/>
    </location>
</feature>
<comment type="caution">
    <text evidence="11">Lacks conserved residue(s) required for the propagation of feature annotation.</text>
</comment>
<evidence type="ECO:0000313" key="14">
    <source>
        <dbReference type="EMBL" id="CAD7091293.1"/>
    </source>
</evidence>
<evidence type="ECO:0000256" key="5">
    <source>
        <dbReference type="ARBA" id="ARBA00022723"/>
    </source>
</evidence>
<dbReference type="Proteomes" id="UP000594454">
    <property type="component" value="Chromosome 5"/>
</dbReference>
<dbReference type="SUPFAM" id="SSF53187">
    <property type="entry name" value="Zn-dependent exopeptidases"/>
    <property type="match status" value="1"/>
</dbReference>
<dbReference type="FunCoup" id="A0A7R8Z0Q9">
    <property type="interactions" value="7"/>
</dbReference>
<evidence type="ECO:0000256" key="3">
    <source>
        <dbReference type="ARBA" id="ARBA00022645"/>
    </source>
</evidence>
<comment type="cofactor">
    <cofactor evidence="1">
        <name>Zn(2+)</name>
        <dbReference type="ChEBI" id="CHEBI:29105"/>
    </cofactor>
</comment>
<dbReference type="PANTHER" id="PTHR11705:SF91">
    <property type="entry name" value="FI01817P-RELATED"/>
    <property type="match status" value="1"/>
</dbReference>